<feature type="region of interest" description="Disordered" evidence="4">
    <location>
        <begin position="146"/>
        <end position="251"/>
    </location>
</feature>
<dbReference type="EMBL" id="JAPDMQ010000035">
    <property type="protein sequence ID" value="KAK0539138.1"/>
    <property type="molecule type" value="Genomic_DNA"/>
</dbReference>
<organism evidence="6 7">
    <name type="scientific">Tilletia horrida</name>
    <dbReference type="NCBI Taxonomy" id="155126"/>
    <lineage>
        <taxon>Eukaryota</taxon>
        <taxon>Fungi</taxon>
        <taxon>Dikarya</taxon>
        <taxon>Basidiomycota</taxon>
        <taxon>Ustilaginomycotina</taxon>
        <taxon>Exobasidiomycetes</taxon>
        <taxon>Tilletiales</taxon>
        <taxon>Tilletiaceae</taxon>
        <taxon>Tilletia</taxon>
    </lineage>
</organism>
<feature type="region of interest" description="Disordered" evidence="4">
    <location>
        <begin position="870"/>
        <end position="898"/>
    </location>
</feature>
<dbReference type="InterPro" id="IPR051274">
    <property type="entry name" value="3-5_Exoribonuclease"/>
</dbReference>
<accession>A0AAN6GIL8</accession>
<evidence type="ECO:0000313" key="6">
    <source>
        <dbReference type="EMBL" id="KAK0539138.1"/>
    </source>
</evidence>
<feature type="region of interest" description="Disordered" evidence="4">
    <location>
        <begin position="531"/>
        <end position="582"/>
    </location>
</feature>
<evidence type="ECO:0000256" key="4">
    <source>
        <dbReference type="SAM" id="MobiDB-lite"/>
    </source>
</evidence>
<feature type="compositionally biased region" description="Low complexity" evidence="4">
    <location>
        <begin position="554"/>
        <end position="577"/>
    </location>
</feature>
<feature type="region of interest" description="Disordered" evidence="4">
    <location>
        <begin position="384"/>
        <end position="431"/>
    </location>
</feature>
<dbReference type="GO" id="GO:0000175">
    <property type="term" value="F:3'-5'-RNA exonuclease activity"/>
    <property type="evidence" value="ECO:0007669"/>
    <property type="project" value="InterPro"/>
</dbReference>
<feature type="compositionally biased region" description="Basic residues" evidence="4">
    <location>
        <begin position="1"/>
        <end position="21"/>
    </location>
</feature>
<feature type="compositionally biased region" description="Low complexity" evidence="4">
    <location>
        <begin position="159"/>
        <end position="177"/>
    </location>
</feature>
<dbReference type="SUPFAM" id="SSF53098">
    <property type="entry name" value="Ribonuclease H-like"/>
    <property type="match status" value="1"/>
</dbReference>
<proteinExistence type="predicted"/>
<evidence type="ECO:0000256" key="2">
    <source>
        <dbReference type="ARBA" id="ARBA00022801"/>
    </source>
</evidence>
<dbReference type="InterPro" id="IPR013520">
    <property type="entry name" value="Ribonucl_H"/>
</dbReference>
<feature type="compositionally biased region" description="Low complexity" evidence="4">
    <location>
        <begin position="44"/>
        <end position="55"/>
    </location>
</feature>
<feature type="compositionally biased region" description="Low complexity" evidence="4">
    <location>
        <begin position="192"/>
        <end position="207"/>
    </location>
</feature>
<feature type="compositionally biased region" description="Polar residues" evidence="4">
    <location>
        <begin position="95"/>
        <end position="107"/>
    </location>
</feature>
<feature type="region of interest" description="Disordered" evidence="4">
    <location>
        <begin position="682"/>
        <end position="807"/>
    </location>
</feature>
<evidence type="ECO:0000313" key="7">
    <source>
        <dbReference type="Proteomes" id="UP001176521"/>
    </source>
</evidence>
<feature type="compositionally biased region" description="Low complexity" evidence="4">
    <location>
        <begin position="384"/>
        <end position="399"/>
    </location>
</feature>
<evidence type="ECO:0000256" key="3">
    <source>
        <dbReference type="ARBA" id="ARBA00022839"/>
    </source>
</evidence>
<feature type="compositionally biased region" description="Gly residues" evidence="4">
    <location>
        <begin position="1119"/>
        <end position="1134"/>
    </location>
</feature>
<reference evidence="6" key="1">
    <citation type="journal article" date="2023" name="PhytoFront">
        <title>Draft Genome Resources of Seven Strains of Tilletia horrida, Causal Agent of Kernel Smut of Rice.</title>
        <authorList>
            <person name="Khanal S."/>
            <person name="Antony Babu S."/>
            <person name="Zhou X.G."/>
        </authorList>
    </citation>
    <scope>NUCLEOTIDE SEQUENCE</scope>
    <source>
        <strain evidence="6">TX3</strain>
    </source>
</reference>
<dbReference type="PANTHER" id="PTHR23044:SF61">
    <property type="entry name" value="3'-5' EXORIBONUCLEASE 1-RELATED"/>
    <property type="match status" value="1"/>
</dbReference>
<feature type="compositionally biased region" description="Acidic residues" evidence="4">
    <location>
        <begin position="929"/>
        <end position="938"/>
    </location>
</feature>
<dbReference type="GO" id="GO:0003676">
    <property type="term" value="F:nucleic acid binding"/>
    <property type="evidence" value="ECO:0007669"/>
    <property type="project" value="InterPro"/>
</dbReference>
<protein>
    <recommendedName>
        <fullName evidence="5">Exonuclease domain-containing protein</fullName>
    </recommendedName>
</protein>
<feature type="compositionally biased region" description="Polar residues" evidence="4">
    <location>
        <begin position="1137"/>
        <end position="1153"/>
    </location>
</feature>
<feature type="compositionally biased region" description="Low complexity" evidence="4">
    <location>
        <begin position="1052"/>
        <end position="1081"/>
    </location>
</feature>
<feature type="compositionally biased region" description="Acidic residues" evidence="4">
    <location>
        <begin position="744"/>
        <end position="786"/>
    </location>
</feature>
<sequence length="1153" mass="122559">MPSRARRERQKQRSIQRKKRLQLTDEAQHLQQLHGNHSRPFMPASSSSSSAAAAAIPTGYSDPRQSWQPHSHSHSHSLSQSHSHSHSHSYSYSSTPGVPSSIPGSHQSHFNPSPALFAHPEPLEWTPAYDSFLVLDVEATCMDIPRGTSFQHGPPPTTPLQSTIPLSSSSSSSASSHHPQHQHRLSVGGQTPGPSSFGPSSFASNNGPTLGTPASTNTSLTSPTLYPVPNSPLLSPMTSSSPLPSASPSQSFGRHALVDYPNEIIEFPVILMQWRDVPPEEGGRPGQRTLQVVDEFHSWVRPAWRPRLSRFCKDLTGVKQNVIDSAPSWPEVMQNFLAFLRKHRLLADNQPPRARSSSIASSASSSPMPFGAFSPASPPVFPMLSSPSPSSHHLPPMMNHAHHPHSHHHPPPNFHFPHTHAQQQQQQPSHLPAPTVEYESLLMTTPLRHGVAWCTHGPYDLRDFAVKSCFLSGLRTPPSPPYWLRGPLIDIRKAAAEILLEERMLRLRSNDAREFAGKECRKAQLARAMMGEPPLLSSRKGKGKETGSGAVTPARSASASKGGAVSGPTASSSGSASAEDDTEWKRELELDHLLQAYERSVRAWPWYSAAISGQSGRFSANSAGHAVAHAERVKILPDGTIDGILYSLGLGHFHGRKHSGLDDSRNLARILGDMARRVGEVAAGRGTPGWEQGRTDVRRPASGSGKSRRRSGGKPRSRARVAHDDDGIDEAVANLSLESSSSSAEDEEDENDSGSSDEFDDEENSDEDDDDEDEDDGASDGADGESDGLKDGWIGADPDADAETGSGHAFVSTYNDRERQRLCALQGQVFERACLLPNSFWKPLYLPTTVFSPIAATAARLLIWGTGPENRGAGGGTGRNGHRGAGHGAGAESHGPPVPARPIWMEGKRHPWMGPHPGQVFWNGPSIVDDADDGDEVEEVRAGKEGQSDSDSDEDEVFRYPGVSAEALDGTVSDLRAERRKLDEASTTAGGGMANGNTLVNKLLATPKADDTDGDSEIFTYTSSTTSSAAVAAADEPAILLDEPEPARQAFSSSSSRSSSLSRVSEGSKSSDGLGTTGTRPMPIPIPIPGAGAGAVAMPNGGGSGGGGRLEHRKSAQLAGGGGASASAGGGGDGRTPSGQRTPVLGSSTATRA</sequence>
<feature type="compositionally biased region" description="Low complexity" evidence="4">
    <location>
        <begin position="76"/>
        <end position="94"/>
    </location>
</feature>
<dbReference type="PANTHER" id="PTHR23044">
    <property type="entry name" value="3'-5' EXONUCLEASE ERI1-RELATED"/>
    <property type="match status" value="1"/>
</dbReference>
<keyword evidence="7" id="KW-1185">Reference proteome</keyword>
<keyword evidence="2" id="KW-0378">Hydrolase</keyword>
<dbReference type="CDD" id="cd06133">
    <property type="entry name" value="ERI-1_3'hExo_like"/>
    <property type="match status" value="1"/>
</dbReference>
<evidence type="ECO:0000259" key="5">
    <source>
        <dbReference type="Pfam" id="PF00929"/>
    </source>
</evidence>
<feature type="region of interest" description="Disordered" evidence="4">
    <location>
        <begin position="926"/>
        <end position="956"/>
    </location>
</feature>
<feature type="compositionally biased region" description="Low complexity" evidence="4">
    <location>
        <begin position="734"/>
        <end position="743"/>
    </location>
</feature>
<keyword evidence="3" id="KW-0269">Exonuclease</keyword>
<gene>
    <name evidence="6" type="ORF">OC842_001072</name>
</gene>
<dbReference type="Pfam" id="PF00929">
    <property type="entry name" value="RNase_T"/>
    <property type="match status" value="1"/>
</dbReference>
<keyword evidence="1" id="KW-0540">Nuclease</keyword>
<name>A0AAN6GIL8_9BASI</name>
<comment type="caution">
    <text evidence="6">The sequence shown here is derived from an EMBL/GenBank/DDBJ whole genome shotgun (WGS) entry which is preliminary data.</text>
</comment>
<feature type="compositionally biased region" description="Basic residues" evidence="4">
    <location>
        <begin position="706"/>
        <end position="720"/>
    </location>
</feature>
<feature type="compositionally biased region" description="Basic residues" evidence="4">
    <location>
        <begin position="400"/>
        <end position="410"/>
    </location>
</feature>
<dbReference type="InterPro" id="IPR036397">
    <property type="entry name" value="RNaseH_sf"/>
</dbReference>
<feature type="domain" description="Exonuclease" evidence="5">
    <location>
        <begin position="261"/>
        <end position="349"/>
    </location>
</feature>
<dbReference type="InterPro" id="IPR047201">
    <property type="entry name" value="ERI-1_3'hExo-like"/>
</dbReference>
<dbReference type="InterPro" id="IPR012337">
    <property type="entry name" value="RNaseH-like_sf"/>
</dbReference>
<feature type="compositionally biased region" description="Low complexity" evidence="4">
    <location>
        <begin position="415"/>
        <end position="427"/>
    </location>
</feature>
<feature type="region of interest" description="Disordered" evidence="4">
    <location>
        <begin position="1035"/>
        <end position="1153"/>
    </location>
</feature>
<evidence type="ECO:0000256" key="1">
    <source>
        <dbReference type="ARBA" id="ARBA00022722"/>
    </source>
</evidence>
<dbReference type="Gene3D" id="3.30.420.10">
    <property type="entry name" value="Ribonuclease H-like superfamily/Ribonuclease H"/>
    <property type="match status" value="2"/>
</dbReference>
<feature type="region of interest" description="Disordered" evidence="4">
    <location>
        <begin position="1"/>
        <end position="107"/>
    </location>
</feature>
<dbReference type="AlphaFoldDB" id="A0AAN6GIL8"/>
<feature type="compositionally biased region" description="Low complexity" evidence="4">
    <location>
        <begin position="231"/>
        <end position="251"/>
    </location>
</feature>
<dbReference type="Proteomes" id="UP001176521">
    <property type="component" value="Unassembled WGS sequence"/>
</dbReference>
<feature type="compositionally biased region" description="Polar residues" evidence="4">
    <location>
        <begin position="208"/>
        <end position="224"/>
    </location>
</feature>